<dbReference type="AlphaFoldDB" id="A0A1I0A1J4"/>
<reference evidence="2" key="1">
    <citation type="submission" date="2016-10" db="EMBL/GenBank/DDBJ databases">
        <authorList>
            <person name="Varghese N."/>
            <person name="Submissions S."/>
        </authorList>
    </citation>
    <scope>NUCLEOTIDE SEQUENCE [LARGE SCALE GENOMIC DNA]</scope>
    <source>
        <strain evidence="2">DSM 15310</strain>
    </source>
</reference>
<evidence type="ECO:0000313" key="1">
    <source>
        <dbReference type="EMBL" id="SES87988.1"/>
    </source>
</evidence>
<evidence type="ECO:0008006" key="3">
    <source>
        <dbReference type="Google" id="ProtNLM"/>
    </source>
</evidence>
<dbReference type="OrthoDB" id="886373at2"/>
<dbReference type="EMBL" id="FOHS01000001">
    <property type="protein sequence ID" value="SES87988.1"/>
    <property type="molecule type" value="Genomic_DNA"/>
</dbReference>
<proteinExistence type="predicted"/>
<dbReference type="RefSeq" id="WP_092768010.1">
    <property type="nucleotide sequence ID" value="NZ_FOHS01000001.1"/>
</dbReference>
<keyword evidence="2" id="KW-1185">Reference proteome</keyword>
<protein>
    <recommendedName>
        <fullName evidence="3">DUF4019 domain-containing protein</fullName>
    </recommendedName>
</protein>
<organism evidence="1 2">
    <name type="scientific">Hymenobacter actinosclerus</name>
    <dbReference type="NCBI Taxonomy" id="82805"/>
    <lineage>
        <taxon>Bacteria</taxon>
        <taxon>Pseudomonadati</taxon>
        <taxon>Bacteroidota</taxon>
        <taxon>Cytophagia</taxon>
        <taxon>Cytophagales</taxon>
        <taxon>Hymenobacteraceae</taxon>
        <taxon>Hymenobacter</taxon>
    </lineage>
</organism>
<sequence length="129" mass="14860">MSLLLAVPGLAQQRVNSQVQVARQFWLAAVGQEWPQAYRWLTPAAQAQLSEKQFRQSLQPLRELVRQFGPVIDLYKLGYRLRETAASETFVAYSFRADTLAHRPYFQLDVSFQDSTARLVKSFRLVKAQ</sequence>
<evidence type="ECO:0000313" key="2">
    <source>
        <dbReference type="Proteomes" id="UP000198697"/>
    </source>
</evidence>
<name>A0A1I0A1J4_9BACT</name>
<gene>
    <name evidence="1" type="ORF">SAMN04487998_0554</name>
</gene>
<accession>A0A1I0A1J4</accession>
<dbReference type="Proteomes" id="UP000198697">
    <property type="component" value="Unassembled WGS sequence"/>
</dbReference>